<sequence>MKKIYISIFVLSAGLFMGCTKDFLDVKQTASISTADLELFNNDAGATTFVTAIYNKFLDWNMSTFSWIGMTSIASDDADKGSSPGDTGGDKDLMDALTYNSSSGSIGEVFAANYEGINRCNQALSIIPQLDQANPALRTRLLGETKFLRAFMYFTLVKAYGGVPIIDHLPNPSSDADRIMQLTRKTPAEVYAFIEKDLADAIAALPEKTAYAASEKSRASKGATYALLAKVNLYQKNWQKVVDNCNLVTGYSLVLDYSSQYKLAGKFDTESIFEIYGSGATPAKGIQQYSQVQGARGTGGWGWGFNTPSLSLVNAYEVGDVRKAATIIFAGTTLYDGRVVPITVDNPRYNYKAYSSAYTGDDNSDADIKYLRFAEVILMKAEALNELNSTSTAIPLLNQIRNRAGLGNTTATTQAAVRTAIWKERRVEMAFEHDRYFDLVRTGQAVAAFAIDGKTFVAGKNELFPLPQSFISQSAGLSTQNPGYN</sequence>
<dbReference type="RefSeq" id="WP_132003962.1">
    <property type="nucleotide sequence ID" value="NZ_SMFK01000003.1"/>
</dbReference>
<dbReference type="Proteomes" id="UP000295479">
    <property type="component" value="Unassembled WGS sequence"/>
</dbReference>
<keyword evidence="9" id="KW-1185">Reference proteome</keyword>
<accession>A0A4R5CG69</accession>
<feature type="domain" description="SusD-like N-terminal" evidence="7">
    <location>
        <begin position="98"/>
        <end position="233"/>
    </location>
</feature>
<comment type="subcellular location">
    <subcellularLocation>
        <location evidence="1">Cell outer membrane</location>
    </subcellularLocation>
</comment>
<evidence type="ECO:0000256" key="5">
    <source>
        <dbReference type="ARBA" id="ARBA00023237"/>
    </source>
</evidence>
<comment type="caution">
    <text evidence="8">The sequence shown here is derived from an EMBL/GenBank/DDBJ whole genome shotgun (WGS) entry which is preliminary data.</text>
</comment>
<name>A0A4R5CG69_9FLAO</name>
<dbReference type="EMBL" id="SMFK01000003">
    <property type="protein sequence ID" value="TDD98039.1"/>
    <property type="molecule type" value="Genomic_DNA"/>
</dbReference>
<dbReference type="PROSITE" id="PS51257">
    <property type="entry name" value="PROKAR_LIPOPROTEIN"/>
    <property type="match status" value="1"/>
</dbReference>
<dbReference type="Pfam" id="PF14322">
    <property type="entry name" value="SusD-like_3"/>
    <property type="match status" value="1"/>
</dbReference>
<dbReference type="Gene3D" id="1.25.40.390">
    <property type="match status" value="1"/>
</dbReference>
<evidence type="ECO:0000313" key="8">
    <source>
        <dbReference type="EMBL" id="TDD98039.1"/>
    </source>
</evidence>
<evidence type="ECO:0000259" key="6">
    <source>
        <dbReference type="Pfam" id="PF07980"/>
    </source>
</evidence>
<protein>
    <submittedName>
        <fullName evidence="8">RagB/SusD family nutrient uptake outer membrane protein</fullName>
    </submittedName>
</protein>
<dbReference type="GO" id="GO:0009279">
    <property type="term" value="C:cell outer membrane"/>
    <property type="evidence" value="ECO:0007669"/>
    <property type="project" value="UniProtKB-SubCell"/>
</dbReference>
<keyword evidence="5" id="KW-0998">Cell outer membrane</keyword>
<keyword evidence="3" id="KW-0732">Signal</keyword>
<evidence type="ECO:0000313" key="9">
    <source>
        <dbReference type="Proteomes" id="UP000295479"/>
    </source>
</evidence>
<feature type="domain" description="RagB/SusD" evidence="6">
    <location>
        <begin position="270"/>
        <end position="484"/>
    </location>
</feature>
<gene>
    <name evidence="8" type="ORF">E0F76_08060</name>
</gene>
<evidence type="ECO:0000259" key="7">
    <source>
        <dbReference type="Pfam" id="PF14322"/>
    </source>
</evidence>
<evidence type="ECO:0000256" key="1">
    <source>
        <dbReference type="ARBA" id="ARBA00004442"/>
    </source>
</evidence>
<evidence type="ECO:0000256" key="3">
    <source>
        <dbReference type="ARBA" id="ARBA00022729"/>
    </source>
</evidence>
<dbReference type="SUPFAM" id="SSF48452">
    <property type="entry name" value="TPR-like"/>
    <property type="match status" value="1"/>
</dbReference>
<keyword evidence="4" id="KW-0472">Membrane</keyword>
<dbReference type="OrthoDB" id="5694214at2"/>
<dbReference type="InterPro" id="IPR011990">
    <property type="entry name" value="TPR-like_helical_dom_sf"/>
</dbReference>
<dbReference type="InterPro" id="IPR012944">
    <property type="entry name" value="SusD_RagB_dom"/>
</dbReference>
<organism evidence="8 9">
    <name type="scientific">Flavobacterium cellulosilyticum</name>
    <dbReference type="NCBI Taxonomy" id="2541731"/>
    <lineage>
        <taxon>Bacteria</taxon>
        <taxon>Pseudomonadati</taxon>
        <taxon>Bacteroidota</taxon>
        <taxon>Flavobacteriia</taxon>
        <taxon>Flavobacteriales</taxon>
        <taxon>Flavobacteriaceae</taxon>
        <taxon>Flavobacterium</taxon>
    </lineage>
</organism>
<dbReference type="AlphaFoldDB" id="A0A4R5CG69"/>
<proteinExistence type="inferred from homology"/>
<evidence type="ECO:0000256" key="4">
    <source>
        <dbReference type="ARBA" id="ARBA00023136"/>
    </source>
</evidence>
<evidence type="ECO:0000256" key="2">
    <source>
        <dbReference type="ARBA" id="ARBA00006275"/>
    </source>
</evidence>
<dbReference type="Pfam" id="PF07980">
    <property type="entry name" value="SusD_RagB"/>
    <property type="match status" value="1"/>
</dbReference>
<comment type="similarity">
    <text evidence="2">Belongs to the SusD family.</text>
</comment>
<reference evidence="8 9" key="1">
    <citation type="submission" date="2019-03" db="EMBL/GenBank/DDBJ databases">
        <title>Flavobacterium AR-3-4 sp. nov. isolated from arctic soil.</title>
        <authorList>
            <person name="Chaudhary D.K."/>
        </authorList>
    </citation>
    <scope>NUCLEOTIDE SEQUENCE [LARGE SCALE GENOMIC DNA]</scope>
    <source>
        <strain evidence="8 9">AR-3-4</strain>
    </source>
</reference>
<dbReference type="CDD" id="cd08977">
    <property type="entry name" value="SusD"/>
    <property type="match status" value="1"/>
</dbReference>
<dbReference type="InterPro" id="IPR033985">
    <property type="entry name" value="SusD-like_N"/>
</dbReference>